<evidence type="ECO:0000256" key="2">
    <source>
        <dbReference type="ARBA" id="ARBA00022679"/>
    </source>
</evidence>
<comment type="caution">
    <text evidence="8">The sequence shown here is derived from an EMBL/GenBank/DDBJ whole genome shotgun (WGS) entry which is preliminary data.</text>
</comment>
<keyword evidence="2 8" id="KW-0808">Transferase</keyword>
<feature type="compositionally biased region" description="Low complexity" evidence="6">
    <location>
        <begin position="254"/>
        <end position="265"/>
    </location>
</feature>
<name>A0A168GA15_9MICO</name>
<dbReference type="PATRIC" id="fig|1671680.3.peg.973"/>
<evidence type="ECO:0000313" key="9">
    <source>
        <dbReference type="Proteomes" id="UP000076717"/>
    </source>
</evidence>
<comment type="similarity">
    <text evidence="1">Belongs to the carbohydrate kinase PfkB family.</text>
</comment>
<dbReference type="GO" id="GO:0005524">
    <property type="term" value="F:ATP binding"/>
    <property type="evidence" value="ECO:0007669"/>
    <property type="project" value="UniProtKB-KW"/>
</dbReference>
<dbReference type="InterPro" id="IPR011611">
    <property type="entry name" value="PfkB_dom"/>
</dbReference>
<evidence type="ECO:0000256" key="5">
    <source>
        <dbReference type="ARBA" id="ARBA00022840"/>
    </source>
</evidence>
<dbReference type="InterPro" id="IPR017583">
    <property type="entry name" value="Tagatose/fructose_Pkinase"/>
</dbReference>
<feature type="region of interest" description="Disordered" evidence="6">
    <location>
        <begin position="254"/>
        <end position="316"/>
    </location>
</feature>
<evidence type="ECO:0000256" key="3">
    <source>
        <dbReference type="ARBA" id="ARBA00022741"/>
    </source>
</evidence>
<feature type="domain" description="Carbohydrate kinase PfkB" evidence="7">
    <location>
        <begin position="11"/>
        <end position="251"/>
    </location>
</feature>
<evidence type="ECO:0000259" key="7">
    <source>
        <dbReference type="Pfam" id="PF00294"/>
    </source>
</evidence>
<accession>A0A168GA15</accession>
<evidence type="ECO:0000256" key="4">
    <source>
        <dbReference type="ARBA" id="ARBA00022777"/>
    </source>
</evidence>
<dbReference type="SUPFAM" id="SSF53613">
    <property type="entry name" value="Ribokinase-like"/>
    <property type="match status" value="1"/>
</dbReference>
<dbReference type="GO" id="GO:0005829">
    <property type="term" value="C:cytosol"/>
    <property type="evidence" value="ECO:0007669"/>
    <property type="project" value="TreeGrafter"/>
</dbReference>
<keyword evidence="3" id="KW-0547">Nucleotide-binding</keyword>
<evidence type="ECO:0000256" key="1">
    <source>
        <dbReference type="ARBA" id="ARBA00010688"/>
    </source>
</evidence>
<dbReference type="GO" id="GO:0008443">
    <property type="term" value="F:phosphofructokinase activity"/>
    <property type="evidence" value="ECO:0007669"/>
    <property type="project" value="TreeGrafter"/>
</dbReference>
<feature type="compositionally biased region" description="Low complexity" evidence="6">
    <location>
        <begin position="294"/>
        <end position="316"/>
    </location>
</feature>
<dbReference type="EC" id="2.7.1.-" evidence="8"/>
<protein>
    <submittedName>
        <fullName evidence="8">Putative phosphofructokinase PfkB</fullName>
        <ecNumber evidence="8">2.7.1.-</ecNumber>
    </submittedName>
</protein>
<organism evidence="8 9">
    <name type="scientific">Rathayibacter tanaceti</name>
    <dbReference type="NCBI Taxonomy" id="1671680"/>
    <lineage>
        <taxon>Bacteria</taxon>
        <taxon>Bacillati</taxon>
        <taxon>Actinomycetota</taxon>
        <taxon>Actinomycetes</taxon>
        <taxon>Micrococcales</taxon>
        <taxon>Microbacteriaceae</taxon>
        <taxon>Rathayibacter</taxon>
    </lineage>
</organism>
<gene>
    <name evidence="8" type="primary">pfkB</name>
    <name evidence="8" type="ORF">ACH61_00927</name>
</gene>
<dbReference type="PANTHER" id="PTHR46566:SF5">
    <property type="entry name" value="1-PHOSPHOFRUCTOKINASE"/>
    <property type="match status" value="1"/>
</dbReference>
<keyword evidence="9" id="KW-1185">Reference proteome</keyword>
<keyword evidence="5" id="KW-0067">ATP-binding</keyword>
<evidence type="ECO:0000256" key="6">
    <source>
        <dbReference type="SAM" id="MobiDB-lite"/>
    </source>
</evidence>
<dbReference type="Gene3D" id="3.40.1190.20">
    <property type="match status" value="1"/>
</dbReference>
<dbReference type="PANTHER" id="PTHR46566">
    <property type="entry name" value="1-PHOSPHOFRUCTOKINASE-RELATED"/>
    <property type="match status" value="1"/>
</dbReference>
<dbReference type="Proteomes" id="UP000076717">
    <property type="component" value="Unassembled WGS sequence"/>
</dbReference>
<reference evidence="8 9" key="1">
    <citation type="submission" date="2015-08" db="EMBL/GenBank/DDBJ databases">
        <title>Draft Genome Sequence of Rathayibacter sp. Strain VKM Ac-2596 Isolated from Leaf Gall Induced by Plant-Parasitic Nematodes.</title>
        <authorList>
            <person name="Vasilenko O.V."/>
            <person name="Starodumova I.P."/>
            <person name="Tarlachkov S.V."/>
            <person name="Dorofeeva L.V."/>
            <person name="Evtushenko L.I."/>
        </authorList>
    </citation>
    <scope>NUCLEOTIDE SEQUENCE [LARGE SCALE GENOMIC DNA]</scope>
    <source>
        <strain evidence="8 9">VKM Ac-2596</strain>
    </source>
</reference>
<evidence type="ECO:0000313" key="8">
    <source>
        <dbReference type="EMBL" id="KZX21946.1"/>
    </source>
</evidence>
<sequence length="316" mass="32265">MIVTVTANPSIDVTLSTTGFAVGEVNRAYDVRRDPAGKGVNVARALARNGVEATAVYPADASTGLDLSSMLDSAGVRSASAAIARPIRTNITVVDDRTGRTTKINEPGPAVTAEEAQALSVLIGEHVSASPRWLVACGSVPPGLGADFYPALGRLALHFGVPLAVDTSGAPLTAIIAAGSATLVKPNLEELEELLGRSLTTVGDVVAGARELLQLPDARALVSLGEHGALLVTARASWWAGAPAVVPLSTVAPATAPSPAISRPSTPRKRSASRQPSPGVPPPSSSRAVKLRDPTPSAPTTSPSSRTPNPTSRLEN</sequence>
<dbReference type="CDD" id="cd01164">
    <property type="entry name" value="FruK_PfkB_like"/>
    <property type="match status" value="1"/>
</dbReference>
<proteinExistence type="inferred from homology"/>
<dbReference type="EMBL" id="LIIN01000020">
    <property type="protein sequence ID" value="KZX21946.1"/>
    <property type="molecule type" value="Genomic_DNA"/>
</dbReference>
<dbReference type="RefSeq" id="WP_201787576.1">
    <property type="nucleotide sequence ID" value="NZ_LIIN01000020.1"/>
</dbReference>
<dbReference type="InterPro" id="IPR029056">
    <property type="entry name" value="Ribokinase-like"/>
</dbReference>
<dbReference type="Pfam" id="PF00294">
    <property type="entry name" value="PfkB"/>
    <property type="match status" value="1"/>
</dbReference>
<dbReference type="AlphaFoldDB" id="A0A168GA15"/>
<keyword evidence="4 8" id="KW-0418">Kinase</keyword>
<dbReference type="NCBIfam" id="TIGR03168">
    <property type="entry name" value="1-PFK"/>
    <property type="match status" value="1"/>
</dbReference>